<feature type="transmembrane region" description="Helical" evidence="1">
    <location>
        <begin position="53"/>
        <end position="77"/>
    </location>
</feature>
<organism evidence="2 3">
    <name type="scientific">Caenorhabditis elegans</name>
    <dbReference type="NCBI Taxonomy" id="6239"/>
    <lineage>
        <taxon>Eukaryota</taxon>
        <taxon>Metazoa</taxon>
        <taxon>Ecdysozoa</taxon>
        <taxon>Nematoda</taxon>
        <taxon>Chromadorea</taxon>
        <taxon>Rhabditida</taxon>
        <taxon>Rhabditina</taxon>
        <taxon>Rhabditomorpha</taxon>
        <taxon>Rhabditoidea</taxon>
        <taxon>Rhabditidae</taxon>
        <taxon>Peloderinae</taxon>
        <taxon>Caenorhabditis</taxon>
    </lineage>
</organism>
<dbReference type="SUPFAM" id="SSF81321">
    <property type="entry name" value="Family A G protein-coupled receptor-like"/>
    <property type="match status" value="1"/>
</dbReference>
<dbReference type="PaxDb" id="6239-F20E11.10"/>
<feature type="transmembrane region" description="Helical" evidence="1">
    <location>
        <begin position="140"/>
        <end position="161"/>
    </location>
</feature>
<keyword evidence="2" id="KW-0675">Receptor</keyword>
<dbReference type="FunCoup" id="Q9XV78">
    <property type="interactions" value="3"/>
</dbReference>
<dbReference type="AGR" id="WB:WBGene00005414"/>
<feature type="transmembrane region" description="Helical" evidence="1">
    <location>
        <begin position="281"/>
        <end position="300"/>
    </location>
</feature>
<protein>
    <submittedName>
        <fullName evidence="2">Serpentine Receptor, class H</fullName>
    </submittedName>
</protein>
<keyword evidence="1" id="KW-0812">Transmembrane</keyword>
<accession>Q9XV78</accession>
<feature type="transmembrane region" description="Helical" evidence="1">
    <location>
        <begin position="242"/>
        <end position="269"/>
    </location>
</feature>
<dbReference type="OMA" id="VARIFWR"/>
<keyword evidence="1" id="KW-0472">Membrane</keyword>
<dbReference type="GeneID" id="184738"/>
<dbReference type="WormBase" id="F20E11.10">
    <property type="protein sequence ID" value="CE18619"/>
    <property type="gene ID" value="WBGene00005414"/>
    <property type="gene designation" value="srh-203"/>
</dbReference>
<reference evidence="2 3" key="1">
    <citation type="journal article" date="1998" name="Science">
        <title>Genome sequence of the nematode C. elegans: a platform for investigating biology.</title>
        <authorList>
            <consortium name="The C. elegans sequencing consortium"/>
            <person name="Sulson J.E."/>
            <person name="Waterston R."/>
        </authorList>
    </citation>
    <scope>NUCLEOTIDE SEQUENCE [LARGE SCALE GENOMIC DNA]</scope>
    <source>
        <strain evidence="2 3">Bristol N2</strain>
    </source>
</reference>
<evidence type="ECO:0000256" key="1">
    <source>
        <dbReference type="SAM" id="Phobius"/>
    </source>
</evidence>
<dbReference type="Pfam" id="PF10318">
    <property type="entry name" value="7TM_GPCR_Srh"/>
    <property type="match status" value="1"/>
</dbReference>
<dbReference type="PANTHER" id="PTHR22941:SF173">
    <property type="entry name" value="SERPENTINE RECEPTOR, CLASS H"/>
    <property type="match status" value="1"/>
</dbReference>
<proteinExistence type="predicted"/>
<evidence type="ECO:0000313" key="2">
    <source>
        <dbReference type="EMBL" id="CAB04147.1"/>
    </source>
</evidence>
<dbReference type="CTD" id="184738"/>
<dbReference type="InterPro" id="IPR019422">
    <property type="entry name" value="7TM_GPCR_serpentine_rcpt_Srh"/>
</dbReference>
<name>Q9XV78_CAEEL</name>
<gene>
    <name evidence="2 4" type="primary">srh-203</name>
    <name evidence="2" type="ORF">CELE_F20E11.10</name>
    <name evidence="4" type="ORF">F20E11.10</name>
</gene>
<keyword evidence="3" id="KW-1185">Reference proteome</keyword>
<dbReference type="OrthoDB" id="5800253at2759"/>
<keyword evidence="1" id="KW-1133">Transmembrane helix</keyword>
<dbReference type="AlphaFoldDB" id="Q9XV78"/>
<feature type="transmembrane region" description="Helical" evidence="1">
    <location>
        <begin position="97"/>
        <end position="119"/>
    </location>
</feature>
<dbReference type="PIR" id="T21161">
    <property type="entry name" value="T21161"/>
</dbReference>
<evidence type="ECO:0000313" key="3">
    <source>
        <dbReference type="Proteomes" id="UP000001940"/>
    </source>
</evidence>
<dbReference type="Proteomes" id="UP000001940">
    <property type="component" value="Chromosome V"/>
</dbReference>
<dbReference type="PhylomeDB" id="Q9XV78"/>
<feature type="transmembrane region" description="Helical" evidence="1">
    <location>
        <begin position="20"/>
        <end position="41"/>
    </location>
</feature>
<dbReference type="UCSC" id="F20E11.10">
    <property type="organism name" value="c. elegans"/>
</dbReference>
<sequence>MDFSCIPDVNYFDSPQFLAISMHIVTVIVTPFHFLGLYCVLYETPRQMKGVKWYLLNLHVSVMLFDYSVTLLTIPFLLATKLAGFSLGLAKYLSVPFIVPALTAVYCFGLMFIAIVVIFENRFRVICTFSWKPKWESFKSMFMPFHYFIYTFMFSIIFFLVPDQKSALQQVFQTFPCLPREIYEAPVYVIADDVTFPVIVIFLGVVAVTVEILFYLMYLIWNSIKQLKENKMSQKTFQLQKQFLFAIIVQSSVQMICFIIPLLTFWFAFLEGYYNQGLVNFQFIIASLHGIVSTLAMLLLHKPYRAAVARIFWRSMRLQPQTTQISVISGKRSGTVLL</sequence>
<dbReference type="RefSeq" id="NP_507417.1">
    <property type="nucleotide sequence ID" value="NM_075016.1"/>
</dbReference>
<dbReference type="PANTHER" id="PTHR22941">
    <property type="entry name" value="SERPENTINE RECEPTOR"/>
    <property type="match status" value="1"/>
</dbReference>
<dbReference type="HOGENOM" id="CLU_042960_1_1_1"/>
<evidence type="ECO:0000313" key="4">
    <source>
        <dbReference type="WormBase" id="F20E11.10"/>
    </source>
</evidence>
<dbReference type="EMBL" id="BX284605">
    <property type="protein sequence ID" value="CAB04147.1"/>
    <property type="molecule type" value="Genomic_DNA"/>
</dbReference>
<dbReference type="InParanoid" id="Q9XV78"/>
<dbReference type="KEGG" id="cel:CELE_F20E11.10"/>
<feature type="transmembrane region" description="Helical" evidence="1">
    <location>
        <begin position="196"/>
        <end position="221"/>
    </location>
</feature>
<dbReference type="InterPro" id="IPR053220">
    <property type="entry name" value="Nematode_rcpt-like_serp_H"/>
</dbReference>